<evidence type="ECO:0000313" key="2">
    <source>
        <dbReference type="EMBL" id="MDV0447580.1"/>
    </source>
</evidence>
<dbReference type="Proteomes" id="UP001271789">
    <property type="component" value="Unassembled WGS sequence"/>
</dbReference>
<dbReference type="AlphaFoldDB" id="A0AAE4SFQ7"/>
<comment type="caution">
    <text evidence="2">The sequence shown here is derived from an EMBL/GenBank/DDBJ whole genome shotgun (WGS) entry which is preliminary data.</text>
</comment>
<feature type="transmembrane region" description="Helical" evidence="1">
    <location>
        <begin position="16"/>
        <end position="37"/>
    </location>
</feature>
<evidence type="ECO:0000256" key="1">
    <source>
        <dbReference type="SAM" id="Phobius"/>
    </source>
</evidence>
<protein>
    <submittedName>
        <fullName evidence="2">Uncharacterized protein</fullName>
    </submittedName>
</protein>
<keyword evidence="3" id="KW-1185">Reference proteome</keyword>
<reference evidence="2" key="1">
    <citation type="submission" date="2023-06" db="EMBL/GenBank/DDBJ databases">
        <title>Genome sequence of Methanosarcinaceae archaeon Ag5.</title>
        <authorList>
            <person name="Protasov E."/>
            <person name="Platt K."/>
            <person name="Poehlein A."/>
            <person name="Daniel R."/>
            <person name="Brune A."/>
        </authorList>
    </citation>
    <scope>NUCLEOTIDE SEQUENCE</scope>
    <source>
        <strain evidence="2">Ag5</strain>
    </source>
</reference>
<dbReference type="EMBL" id="JAWDKD010000021">
    <property type="protein sequence ID" value="MDV0447580.1"/>
    <property type="molecule type" value="Genomic_DNA"/>
</dbReference>
<name>A0AAE4SFQ7_9EURY</name>
<evidence type="ECO:0000313" key="3">
    <source>
        <dbReference type="Proteomes" id="UP001271789"/>
    </source>
</evidence>
<dbReference type="RefSeq" id="WP_338100022.1">
    <property type="nucleotide sequence ID" value="NZ_JAWDKD010000021.1"/>
</dbReference>
<keyword evidence="1" id="KW-0812">Transmembrane</keyword>
<accession>A0AAE4SFQ7</accession>
<sequence>MPTMRVKGKKVKVAPIYWAIFLSTKIIIVILAAIFVLKNFTHYLDPYFGKMILMLLI</sequence>
<keyword evidence="1" id="KW-0472">Membrane</keyword>
<proteinExistence type="predicted"/>
<organism evidence="2 3">
    <name type="scientific">Methanolapillus africanus</name>
    <dbReference type="NCBI Taxonomy" id="3028297"/>
    <lineage>
        <taxon>Archaea</taxon>
        <taxon>Methanobacteriati</taxon>
        <taxon>Methanobacteriota</taxon>
        <taxon>Stenosarchaea group</taxon>
        <taxon>Methanomicrobia</taxon>
        <taxon>Methanosarcinales</taxon>
        <taxon>Methanosarcinaceae</taxon>
        <taxon>Methanolapillus</taxon>
    </lineage>
</organism>
<keyword evidence="1" id="KW-1133">Transmembrane helix</keyword>
<gene>
    <name evidence="2" type="ORF">MsAg5_14870</name>
</gene>